<keyword evidence="1" id="KW-0472">Membrane</keyword>
<dbReference type="AlphaFoldDB" id="G9WFX0"/>
<keyword evidence="1" id="KW-0812">Transmembrane</keyword>
<keyword evidence="1" id="KW-1133">Transmembrane helix</keyword>
<feature type="transmembrane region" description="Helical" evidence="1">
    <location>
        <begin position="60"/>
        <end position="81"/>
    </location>
</feature>
<dbReference type="EMBL" id="AFVZ01000001">
    <property type="protein sequence ID" value="EHN59493.1"/>
    <property type="molecule type" value="Genomic_DNA"/>
</dbReference>
<dbReference type="PATRIC" id="fig|1045004.4.peg.1385"/>
<dbReference type="OrthoDB" id="2320195at2"/>
<sequence length="93" mass="10297">MQTIGKIGIATTVYLVAFIADYIVTLFQITKGATMTNFMGLKASSQATKEISFALTWRSLIIYACFVVIWLLAVFIINKIIHQPAAVEPKKSL</sequence>
<dbReference type="HOGENOM" id="CLU_186073_0_0_9"/>
<dbReference type="Proteomes" id="UP000004959">
    <property type="component" value="Chromosome"/>
</dbReference>
<keyword evidence="3" id="KW-1185">Reference proteome</keyword>
<feature type="transmembrane region" description="Helical" evidence="1">
    <location>
        <begin position="7"/>
        <end position="29"/>
    </location>
</feature>
<accession>G9WFX0</accession>
<evidence type="ECO:0000313" key="2">
    <source>
        <dbReference type="EMBL" id="EHN59493.1"/>
    </source>
</evidence>
<evidence type="ECO:0000256" key="1">
    <source>
        <dbReference type="SAM" id="Phobius"/>
    </source>
</evidence>
<organism evidence="2 3">
    <name type="scientific">Oenococcus kitaharae DSM 17330</name>
    <dbReference type="NCBI Taxonomy" id="1045004"/>
    <lineage>
        <taxon>Bacteria</taxon>
        <taxon>Bacillati</taxon>
        <taxon>Bacillota</taxon>
        <taxon>Bacilli</taxon>
        <taxon>Lactobacillales</taxon>
        <taxon>Lactobacillaceae</taxon>
        <taxon>Oenococcus</taxon>
    </lineage>
</organism>
<evidence type="ECO:0000313" key="3">
    <source>
        <dbReference type="Proteomes" id="UP000004959"/>
    </source>
</evidence>
<protein>
    <submittedName>
        <fullName evidence="2">Putative bacteriocin (BAGEL)</fullName>
    </submittedName>
</protein>
<dbReference type="RefSeq" id="WP_007746445.1">
    <property type="nucleotide sequence ID" value="NZ_CM001398.1"/>
</dbReference>
<name>G9WFX0_9LACO</name>
<gene>
    <name evidence="2" type="ORF">OKIT_1410</name>
</gene>
<reference evidence="2 3" key="1">
    <citation type="journal article" date="2012" name="PLoS ONE">
        <title>Functional divergence in the genus oenococcus as predicted by genome sequencing of the newly-described species, Oenococcus kitaharae.</title>
        <authorList>
            <person name="Borneman A.R."/>
            <person name="McCarthy J.M."/>
            <person name="Chambers P.J."/>
            <person name="Bartowsky E.J."/>
        </authorList>
    </citation>
    <scope>NUCLEOTIDE SEQUENCE [LARGE SCALE GENOMIC DNA]</scope>
    <source>
        <strain evidence="3">DSM17330</strain>
    </source>
</reference>
<dbReference type="STRING" id="336988.NT96_00700"/>
<proteinExistence type="predicted"/>
<comment type="caution">
    <text evidence="2">The sequence shown here is derived from an EMBL/GenBank/DDBJ whole genome shotgun (WGS) entry which is preliminary data.</text>
</comment>